<organism evidence="1 2">
    <name type="scientific">Avena sativa</name>
    <name type="common">Oat</name>
    <dbReference type="NCBI Taxonomy" id="4498"/>
    <lineage>
        <taxon>Eukaryota</taxon>
        <taxon>Viridiplantae</taxon>
        <taxon>Streptophyta</taxon>
        <taxon>Embryophyta</taxon>
        <taxon>Tracheophyta</taxon>
        <taxon>Spermatophyta</taxon>
        <taxon>Magnoliopsida</taxon>
        <taxon>Liliopsida</taxon>
        <taxon>Poales</taxon>
        <taxon>Poaceae</taxon>
        <taxon>BOP clade</taxon>
        <taxon>Pooideae</taxon>
        <taxon>Poodae</taxon>
        <taxon>Poeae</taxon>
        <taxon>Poeae Chloroplast Group 1 (Aveneae type)</taxon>
        <taxon>Aveninae</taxon>
        <taxon>Avena</taxon>
    </lineage>
</organism>
<protein>
    <submittedName>
        <fullName evidence="1">Uncharacterized protein</fullName>
    </submittedName>
</protein>
<evidence type="ECO:0000313" key="2">
    <source>
        <dbReference type="Proteomes" id="UP001732700"/>
    </source>
</evidence>
<proteinExistence type="predicted"/>
<reference evidence="1" key="2">
    <citation type="submission" date="2025-09" db="UniProtKB">
        <authorList>
            <consortium name="EnsemblPlants"/>
        </authorList>
    </citation>
    <scope>IDENTIFICATION</scope>
</reference>
<dbReference type="EnsemblPlants" id="AVESA.00010b.r2.4AG0620620.1">
    <property type="protein sequence ID" value="AVESA.00010b.r2.4AG0620620.1.CDS.1"/>
    <property type="gene ID" value="AVESA.00010b.r2.4AG0620620"/>
</dbReference>
<dbReference type="Proteomes" id="UP001732700">
    <property type="component" value="Chromosome 4A"/>
</dbReference>
<sequence length="276" mass="31569">MHTYEGNPSFSWIRLDHLPAPPPSVREDPLTRHQRHVPFPPEFGNDEQNLVRHAAVVCTATDRGHVHGGCHSSPFKLVLLRNSDDRTEVFACLYDSNTGLWGHIISREVTDVVNPLRPGILVGDALYWLLLDDTVLEYDLKTDSLDMIEIPKNSHAIPRKSHFQVLRTKRNMLGLAILTGKIVELWERMDYHDGGLTWVLQNTIDLGKLLSLEGDSWGERLLIRGSDEDNNVIVVHTNECGVFMVELKSMWVKSVDDRGYIWCFYPYANFYMTADE</sequence>
<keyword evidence="2" id="KW-1185">Reference proteome</keyword>
<reference evidence="1" key="1">
    <citation type="submission" date="2021-05" db="EMBL/GenBank/DDBJ databases">
        <authorList>
            <person name="Scholz U."/>
            <person name="Mascher M."/>
            <person name="Fiebig A."/>
        </authorList>
    </citation>
    <scope>NUCLEOTIDE SEQUENCE [LARGE SCALE GENOMIC DNA]</scope>
</reference>
<evidence type="ECO:0000313" key="1">
    <source>
        <dbReference type="EnsemblPlants" id="AVESA.00010b.r2.4AG0620620.1.CDS.1"/>
    </source>
</evidence>
<name>A0ACD5WEK2_AVESA</name>
<accession>A0ACD5WEK2</accession>